<dbReference type="GO" id="GO:0043748">
    <property type="term" value="F:O-succinylbenzoate synthase activity"/>
    <property type="evidence" value="ECO:0007669"/>
    <property type="project" value="UniProtKB-EC"/>
</dbReference>
<dbReference type="EMBL" id="CP104064">
    <property type="protein sequence ID" value="WAH36607.1"/>
    <property type="molecule type" value="Genomic_DNA"/>
</dbReference>
<keyword evidence="2" id="KW-0479">Metal-binding</keyword>
<dbReference type="NCBIfam" id="TIGR01928">
    <property type="entry name" value="menC_lowGC_arch"/>
    <property type="match status" value="1"/>
</dbReference>
<evidence type="ECO:0000259" key="7">
    <source>
        <dbReference type="SMART" id="SM00922"/>
    </source>
</evidence>
<evidence type="ECO:0000256" key="2">
    <source>
        <dbReference type="ARBA" id="ARBA00022723"/>
    </source>
</evidence>
<proteinExistence type="predicted"/>
<comment type="cofactor">
    <cofactor evidence="1">
        <name>a divalent metal cation</name>
        <dbReference type="ChEBI" id="CHEBI:60240"/>
    </cofactor>
</comment>
<dbReference type="InterPro" id="IPR013342">
    <property type="entry name" value="Mandelate_racemase_C"/>
</dbReference>
<reference evidence="8" key="1">
    <citation type="submission" date="2022-08" db="EMBL/GenBank/DDBJ databases">
        <title>Alicyclobacillus dauci DSM2870, complete genome.</title>
        <authorList>
            <person name="Wang Q."/>
            <person name="Cai R."/>
            <person name="Wang Z."/>
        </authorList>
    </citation>
    <scope>NUCLEOTIDE SEQUENCE</scope>
    <source>
        <strain evidence="8">DSM 28700</strain>
    </source>
</reference>
<keyword evidence="9" id="KW-1185">Reference proteome</keyword>
<dbReference type="Pfam" id="PF13378">
    <property type="entry name" value="MR_MLE_C"/>
    <property type="match status" value="1"/>
</dbReference>
<evidence type="ECO:0000256" key="5">
    <source>
        <dbReference type="ARBA" id="ARBA00029491"/>
    </source>
</evidence>
<dbReference type="SFLD" id="SFLDG00180">
    <property type="entry name" value="muconate_cycloisomerase"/>
    <property type="match status" value="1"/>
</dbReference>
<dbReference type="Gene3D" id="3.30.390.10">
    <property type="entry name" value="Enolase-like, N-terminal domain"/>
    <property type="match status" value="1"/>
</dbReference>
<dbReference type="InterPro" id="IPR036849">
    <property type="entry name" value="Enolase-like_C_sf"/>
</dbReference>
<dbReference type="SUPFAM" id="SSF54826">
    <property type="entry name" value="Enolase N-terminal domain-like"/>
    <property type="match status" value="1"/>
</dbReference>
<evidence type="ECO:0000313" key="9">
    <source>
        <dbReference type="Proteomes" id="UP001164803"/>
    </source>
</evidence>
<keyword evidence="3" id="KW-0460">Magnesium</keyword>
<protein>
    <recommendedName>
        <fullName evidence="5 6">o-succinylbenzoate synthase</fullName>
        <ecNumber evidence="5 6">4.2.1.113</ecNumber>
    </recommendedName>
</protein>
<organism evidence="8 9">
    <name type="scientific">Alicyclobacillus dauci</name>
    <dbReference type="NCBI Taxonomy" id="1475485"/>
    <lineage>
        <taxon>Bacteria</taxon>
        <taxon>Bacillati</taxon>
        <taxon>Bacillota</taxon>
        <taxon>Bacilli</taxon>
        <taxon>Bacillales</taxon>
        <taxon>Alicyclobacillaceae</taxon>
        <taxon>Alicyclobacillus</taxon>
    </lineage>
</organism>
<dbReference type="EC" id="4.2.1.113" evidence="5 6"/>
<accession>A0ABY6Z1P4</accession>
<dbReference type="CDD" id="cd03317">
    <property type="entry name" value="NAAAR"/>
    <property type="match status" value="1"/>
</dbReference>
<evidence type="ECO:0000256" key="1">
    <source>
        <dbReference type="ARBA" id="ARBA00001968"/>
    </source>
</evidence>
<dbReference type="Gene3D" id="3.20.20.120">
    <property type="entry name" value="Enolase-like C-terminal domain"/>
    <property type="match status" value="1"/>
</dbReference>
<gene>
    <name evidence="8" type="primary">menC</name>
    <name evidence="8" type="ORF">NZD86_20780</name>
</gene>
<evidence type="ECO:0000256" key="4">
    <source>
        <dbReference type="ARBA" id="ARBA00023239"/>
    </source>
</evidence>
<dbReference type="SFLD" id="SFLDF00009">
    <property type="entry name" value="o-succinylbenzoate_synthase"/>
    <property type="match status" value="1"/>
</dbReference>
<dbReference type="Pfam" id="PF02746">
    <property type="entry name" value="MR_MLE_N"/>
    <property type="match status" value="1"/>
</dbReference>
<dbReference type="InterPro" id="IPR010197">
    <property type="entry name" value="OSBS/NAAAR"/>
</dbReference>
<evidence type="ECO:0000313" key="8">
    <source>
        <dbReference type="EMBL" id="WAH36607.1"/>
    </source>
</evidence>
<evidence type="ECO:0000256" key="3">
    <source>
        <dbReference type="ARBA" id="ARBA00022842"/>
    </source>
</evidence>
<name>A0ABY6Z1P4_9BACL</name>
<dbReference type="SFLD" id="SFLDS00001">
    <property type="entry name" value="Enolase"/>
    <property type="match status" value="1"/>
</dbReference>
<keyword evidence="4 8" id="KW-0456">Lyase</keyword>
<evidence type="ECO:0000256" key="6">
    <source>
        <dbReference type="NCBIfam" id="TIGR01928"/>
    </source>
</evidence>
<dbReference type="Proteomes" id="UP001164803">
    <property type="component" value="Chromosome"/>
</dbReference>
<dbReference type="PANTHER" id="PTHR48073:SF5">
    <property type="entry name" value="O-SUCCINYLBENZOATE SYNTHASE"/>
    <property type="match status" value="1"/>
</dbReference>
<dbReference type="SUPFAM" id="SSF51604">
    <property type="entry name" value="Enolase C-terminal domain-like"/>
    <property type="match status" value="1"/>
</dbReference>
<dbReference type="InterPro" id="IPR013341">
    <property type="entry name" value="Mandelate_racemase_N_dom"/>
</dbReference>
<dbReference type="InterPro" id="IPR029017">
    <property type="entry name" value="Enolase-like_N"/>
</dbReference>
<dbReference type="InterPro" id="IPR029065">
    <property type="entry name" value="Enolase_C-like"/>
</dbReference>
<sequence length="372" mass="40784">MRVRKCTLRRVQMPLREPVKTSYGMHAMKDVTIVIVETEKGAVGVAECVAMREPTYTEETVSTAWHVLTDFLVPSMRDVDINETRGLRYMSERWGRIRGNWMAKAGLEMAIWDAYAAETKVPLYQLLGGTVREVPAGISLGMNSDLDALQERARRAVADGFQRIKLKIAPGADVEPLMAIRRALPDIPLMADANSAYEGCAQLLAGLDGVGLMMIEQPLAYDDIVDHAALQDKLRTPICLDESIRSANDVRRAAMIGACKVINLKPGRVGGFGSSIAVHDEAVRLGLGLWCGGMYETGIGRLHNIALCSLPGFGLPTDTGPSDRYFESDIVDPPVTFHRPGFLAVEPLCGVASRVNWKRLDDFTVQSNTIVL</sequence>
<dbReference type="SMART" id="SM00922">
    <property type="entry name" value="MR_MLE"/>
    <property type="match status" value="1"/>
</dbReference>
<dbReference type="PANTHER" id="PTHR48073">
    <property type="entry name" value="O-SUCCINYLBENZOATE SYNTHASE-RELATED"/>
    <property type="match status" value="1"/>
</dbReference>
<feature type="domain" description="Mandelate racemase/muconate lactonizing enzyme C-terminal" evidence="7">
    <location>
        <begin position="146"/>
        <end position="237"/>
    </location>
</feature>